<dbReference type="SUPFAM" id="SSF47090">
    <property type="entry name" value="PGBD-like"/>
    <property type="match status" value="1"/>
</dbReference>
<dbReference type="Gene3D" id="1.10.101.10">
    <property type="entry name" value="PGBD-like superfamily/PGBD"/>
    <property type="match status" value="1"/>
</dbReference>
<reference evidence="2" key="1">
    <citation type="submission" date="2020-10" db="EMBL/GenBank/DDBJ databases">
        <authorList>
            <person name="Gilroy R."/>
        </authorList>
    </citation>
    <scope>NUCLEOTIDE SEQUENCE</scope>
    <source>
        <strain evidence="2">CHK188-20938</strain>
    </source>
</reference>
<dbReference type="InterPro" id="IPR036365">
    <property type="entry name" value="PGBD-like_sf"/>
</dbReference>
<comment type="caution">
    <text evidence="2">The sequence shown here is derived from an EMBL/GenBank/DDBJ whole genome shotgun (WGS) entry which is preliminary data.</text>
</comment>
<accession>A0A9D1P446</accession>
<feature type="domain" description="Peptidoglycan binding-like" evidence="1">
    <location>
        <begin position="18"/>
        <end position="72"/>
    </location>
</feature>
<gene>
    <name evidence="2" type="ORF">IAB71_07980</name>
</gene>
<proteinExistence type="predicted"/>
<dbReference type="EMBL" id="DVOO01000023">
    <property type="protein sequence ID" value="HIV25697.1"/>
    <property type="molecule type" value="Genomic_DNA"/>
</dbReference>
<dbReference type="Pfam" id="PF01471">
    <property type="entry name" value="PG_binding_1"/>
    <property type="match status" value="1"/>
</dbReference>
<dbReference type="Proteomes" id="UP000824169">
    <property type="component" value="Unassembled WGS sequence"/>
</dbReference>
<dbReference type="InterPro" id="IPR002477">
    <property type="entry name" value="Peptidoglycan-bd-like"/>
</dbReference>
<dbReference type="AlphaFoldDB" id="A0A9D1P446"/>
<sequence>MSIDMSLLYPRFAEKLQELVRAVQILLLARGDDPQKVDANFGDNTLIAVKQFQKDIGLAADGVAGFDTIRKLLFVI</sequence>
<organism evidence="2 3">
    <name type="scientific">Candidatus Scatomonas pullistercoris</name>
    <dbReference type="NCBI Taxonomy" id="2840920"/>
    <lineage>
        <taxon>Bacteria</taxon>
        <taxon>Bacillati</taxon>
        <taxon>Bacillota</taxon>
        <taxon>Clostridia</taxon>
        <taxon>Lachnospirales</taxon>
        <taxon>Lachnospiraceae</taxon>
        <taxon>Lachnospiraceae incertae sedis</taxon>
        <taxon>Candidatus Scatomonas</taxon>
    </lineage>
</organism>
<reference evidence="2" key="2">
    <citation type="journal article" date="2021" name="PeerJ">
        <title>Extensive microbial diversity within the chicken gut microbiome revealed by metagenomics and culture.</title>
        <authorList>
            <person name="Gilroy R."/>
            <person name="Ravi A."/>
            <person name="Getino M."/>
            <person name="Pursley I."/>
            <person name="Horton D.L."/>
            <person name="Alikhan N.F."/>
            <person name="Baker D."/>
            <person name="Gharbi K."/>
            <person name="Hall N."/>
            <person name="Watson M."/>
            <person name="Adriaenssens E.M."/>
            <person name="Foster-Nyarko E."/>
            <person name="Jarju S."/>
            <person name="Secka A."/>
            <person name="Antonio M."/>
            <person name="Oren A."/>
            <person name="Chaudhuri R.R."/>
            <person name="La Ragione R."/>
            <person name="Hildebrand F."/>
            <person name="Pallen M.J."/>
        </authorList>
    </citation>
    <scope>NUCLEOTIDE SEQUENCE</scope>
    <source>
        <strain evidence="2">CHK188-20938</strain>
    </source>
</reference>
<evidence type="ECO:0000313" key="3">
    <source>
        <dbReference type="Proteomes" id="UP000824169"/>
    </source>
</evidence>
<dbReference type="InterPro" id="IPR036366">
    <property type="entry name" value="PGBDSf"/>
</dbReference>
<evidence type="ECO:0000313" key="2">
    <source>
        <dbReference type="EMBL" id="HIV25697.1"/>
    </source>
</evidence>
<protein>
    <submittedName>
        <fullName evidence="2">Peptidoglycan-binding protein</fullName>
    </submittedName>
</protein>
<name>A0A9D1P446_9FIRM</name>
<evidence type="ECO:0000259" key="1">
    <source>
        <dbReference type="Pfam" id="PF01471"/>
    </source>
</evidence>